<proteinExistence type="predicted"/>
<dbReference type="EMBL" id="JAODAN010000001">
    <property type="protein sequence ID" value="KAK1927792.1"/>
    <property type="molecule type" value="Genomic_DNA"/>
</dbReference>
<organism evidence="1 2">
    <name type="scientific">Papiliotrema laurentii</name>
    <name type="common">Cryptococcus laurentii</name>
    <dbReference type="NCBI Taxonomy" id="5418"/>
    <lineage>
        <taxon>Eukaryota</taxon>
        <taxon>Fungi</taxon>
        <taxon>Dikarya</taxon>
        <taxon>Basidiomycota</taxon>
        <taxon>Agaricomycotina</taxon>
        <taxon>Tremellomycetes</taxon>
        <taxon>Tremellales</taxon>
        <taxon>Rhynchogastremaceae</taxon>
        <taxon>Papiliotrema</taxon>
    </lineage>
</organism>
<evidence type="ECO:0008006" key="3">
    <source>
        <dbReference type="Google" id="ProtNLM"/>
    </source>
</evidence>
<name>A0AAD9FXF3_PAPLA</name>
<dbReference type="Gene3D" id="3.60.15.10">
    <property type="entry name" value="Ribonuclease Z/Hydroxyacylglutathione hydrolase-like"/>
    <property type="match status" value="1"/>
</dbReference>
<sequence length="320" mass="35887">MAHTPPNEDVHIPSHALDALTSDALLPICVACGTQYPGARDRCVICDDPRQFVPPTGQSWTSLSDLQQSRTHEVKRDEEDHRVSFIHTTPGFGINQTPILLETANGSYIWDCSAALTLHLISHLLSLSKPLKAIAISHPHFFSTALTWSRALQVPLYLCEADKAWFQRLDDVRDTDQIRWWSNETELGPGVKLIQCGGHFPGSSVLHWDRLSEPPPPPDNLPRTPTPVSGLLLTSDTIMVMPTQSLFTFIWSAPNMIPLRPKQALAVVRRLETVPFSQATSTWPGRFIRQDAKKILQESVEKHIGACGWKLEDDRYVPRE</sequence>
<keyword evidence="2" id="KW-1185">Reference proteome</keyword>
<dbReference type="PANTHER" id="PTHR36839:SF1">
    <property type="entry name" value="METALLO-BETA-LACTAMASE FAMILY PROTEIN (AFU_ORTHOLOGUE AFUA_5G12770)"/>
    <property type="match status" value="1"/>
</dbReference>
<accession>A0AAD9FXF3</accession>
<dbReference type="InterPro" id="IPR036866">
    <property type="entry name" value="RibonucZ/Hydroxyglut_hydro"/>
</dbReference>
<dbReference type="PANTHER" id="PTHR36839">
    <property type="entry name" value="METALLO-BETA-LACTAMASE FAMILY PROTEIN (AFU_ORTHOLOGUE AFUA_5G12770)"/>
    <property type="match status" value="1"/>
</dbReference>
<reference evidence="1" key="1">
    <citation type="submission" date="2023-02" db="EMBL/GenBank/DDBJ databases">
        <title>Identification and recombinant expression of a fungal hydrolase from Papiliotrema laurentii that hydrolyzes apple cutin and clears colloidal polyester polyurethane.</title>
        <authorList>
            <consortium name="DOE Joint Genome Institute"/>
            <person name="Roman V.A."/>
            <person name="Bojanowski C."/>
            <person name="Crable B.R."/>
            <person name="Wagner D.N."/>
            <person name="Hung C.S."/>
            <person name="Nadeau L.J."/>
            <person name="Schratz L."/>
            <person name="Haridas S."/>
            <person name="Pangilinan J."/>
            <person name="Lipzen A."/>
            <person name="Na H."/>
            <person name="Yan M."/>
            <person name="Ng V."/>
            <person name="Grigoriev I.V."/>
            <person name="Spatafora J.W."/>
            <person name="Barlow D."/>
            <person name="Biffinger J."/>
            <person name="Kelley-Loughnane N."/>
            <person name="Varaljay V.A."/>
            <person name="Crookes-Goodson W.J."/>
        </authorList>
    </citation>
    <scope>NUCLEOTIDE SEQUENCE</scope>
    <source>
        <strain evidence="1">5307AH</strain>
    </source>
</reference>
<protein>
    <recommendedName>
        <fullName evidence="3">Metallo-beta-lactamase domain-containing protein</fullName>
    </recommendedName>
</protein>
<dbReference type="Proteomes" id="UP001182556">
    <property type="component" value="Unassembled WGS sequence"/>
</dbReference>
<dbReference type="AlphaFoldDB" id="A0AAD9FXF3"/>
<comment type="caution">
    <text evidence="1">The sequence shown here is derived from an EMBL/GenBank/DDBJ whole genome shotgun (WGS) entry which is preliminary data.</text>
</comment>
<dbReference type="SUPFAM" id="SSF56281">
    <property type="entry name" value="Metallo-hydrolase/oxidoreductase"/>
    <property type="match status" value="1"/>
</dbReference>
<gene>
    <name evidence="1" type="ORF">DB88DRAFT_507865</name>
</gene>
<evidence type="ECO:0000313" key="2">
    <source>
        <dbReference type="Proteomes" id="UP001182556"/>
    </source>
</evidence>
<evidence type="ECO:0000313" key="1">
    <source>
        <dbReference type="EMBL" id="KAK1927792.1"/>
    </source>
</evidence>